<feature type="transmembrane region" description="Helical" evidence="2">
    <location>
        <begin position="235"/>
        <end position="256"/>
    </location>
</feature>
<keyword evidence="2" id="KW-0812">Transmembrane</keyword>
<accession>A0AAC9PRE8</accession>
<dbReference type="EMBL" id="CP016076">
    <property type="protein sequence ID" value="APU13882.1"/>
    <property type="molecule type" value="Genomic_DNA"/>
</dbReference>
<keyword evidence="2" id="KW-1133">Transmembrane helix</keyword>
<feature type="compositionally biased region" description="Pro residues" evidence="1">
    <location>
        <begin position="9"/>
        <end position="20"/>
    </location>
</feature>
<evidence type="ECO:0000313" key="4">
    <source>
        <dbReference type="Proteomes" id="UP000185511"/>
    </source>
</evidence>
<sequence>MPRSTPQAAPAPPSAAPAPKPIDARPPSARPLQLARAALVVCLALLVLGLLPAPGDVLTAATGVPAWFAPIGAGLGMIAAALLGGSRTCRHPASIVLGVLAGAALIWVSTGLLIQVFGIPVLVLFGGELPYELLPMAVRVLAATAVALLAASILSGRVFTVPGPHGSWFGVVSLVLVLVYPAIKTAWALGSEFGVTGEPVAHGFDAGWIPAIFALFGAVLVLALTFDRARFLPRWMLLAAGWFGSGALITVIPVVLAPAQSADSGDLAPWVFTLFYGSWALLGPTLGATTWVYQLRSRRTAGPVHVAEPAPPSLP</sequence>
<keyword evidence="2" id="KW-0472">Membrane</keyword>
<dbReference type="AlphaFoldDB" id="A0AAC9PRE8"/>
<protein>
    <submittedName>
        <fullName evidence="3">Uncharacterized protein</fullName>
    </submittedName>
</protein>
<feature type="region of interest" description="Disordered" evidence="1">
    <location>
        <begin position="1"/>
        <end position="23"/>
    </location>
</feature>
<evidence type="ECO:0000256" key="2">
    <source>
        <dbReference type="SAM" id="Phobius"/>
    </source>
</evidence>
<dbReference type="RefSeq" id="WP_075764224.1">
    <property type="nucleotide sequence ID" value="NZ_CP016076.1"/>
</dbReference>
<feature type="transmembrane region" description="Helical" evidence="2">
    <location>
        <begin position="207"/>
        <end position="226"/>
    </location>
</feature>
<evidence type="ECO:0000256" key="1">
    <source>
        <dbReference type="SAM" id="MobiDB-lite"/>
    </source>
</evidence>
<feature type="transmembrane region" description="Helical" evidence="2">
    <location>
        <begin position="34"/>
        <end position="52"/>
    </location>
</feature>
<gene>
    <name evidence="3" type="ORF">UA74_09090</name>
</gene>
<proteinExistence type="predicted"/>
<dbReference type="KEGG" id="acad:UA74_09090"/>
<feature type="transmembrane region" description="Helical" evidence="2">
    <location>
        <begin position="64"/>
        <end position="83"/>
    </location>
</feature>
<name>A0AAC9PRE8_9PSEU</name>
<feature type="transmembrane region" description="Helical" evidence="2">
    <location>
        <begin position="268"/>
        <end position="293"/>
    </location>
</feature>
<evidence type="ECO:0000313" key="3">
    <source>
        <dbReference type="EMBL" id="APU13882.1"/>
    </source>
</evidence>
<feature type="transmembrane region" description="Helical" evidence="2">
    <location>
        <begin position="95"/>
        <end position="125"/>
    </location>
</feature>
<keyword evidence="4" id="KW-1185">Reference proteome</keyword>
<reference evidence="4" key="1">
    <citation type="submission" date="2016-06" db="EMBL/GenBank/DDBJ databases">
        <title>Complete genome sequence of Actinoalloteichus fjordicus DSM 46855 (=ADI127-17), type strain of the new species Actinoalloteichus fjordicus.</title>
        <authorList>
            <person name="Ruckert C."/>
            <person name="Nouioui I."/>
            <person name="Willmese J."/>
            <person name="van Wezel G."/>
            <person name="Klenk H.-P."/>
            <person name="Kalinowski J."/>
            <person name="Zotchev S.B."/>
        </authorList>
    </citation>
    <scope>NUCLEOTIDE SEQUENCE [LARGE SCALE GENOMIC DNA]</scope>
    <source>
        <strain evidence="4">ADI127-7</strain>
    </source>
</reference>
<feature type="transmembrane region" description="Helical" evidence="2">
    <location>
        <begin position="168"/>
        <end position="187"/>
    </location>
</feature>
<feature type="transmembrane region" description="Helical" evidence="2">
    <location>
        <begin position="137"/>
        <end position="156"/>
    </location>
</feature>
<organism evidence="3 4">
    <name type="scientific">Actinoalloteichus fjordicus</name>
    <dbReference type="NCBI Taxonomy" id="1612552"/>
    <lineage>
        <taxon>Bacteria</taxon>
        <taxon>Bacillati</taxon>
        <taxon>Actinomycetota</taxon>
        <taxon>Actinomycetes</taxon>
        <taxon>Pseudonocardiales</taxon>
        <taxon>Pseudonocardiaceae</taxon>
        <taxon>Actinoalloteichus</taxon>
    </lineage>
</organism>
<dbReference type="Proteomes" id="UP000185511">
    <property type="component" value="Chromosome"/>
</dbReference>